<dbReference type="AlphaFoldDB" id="A0A154BRM1"/>
<reference evidence="1 2" key="1">
    <citation type="submission" date="2016-02" db="EMBL/GenBank/DDBJ databases">
        <title>Anaerosporomusa subterraneum gen. nov., sp. nov., a spore-forming obligate anaerobe isolated from saprolite.</title>
        <authorList>
            <person name="Choi J.K."/>
            <person name="Shah M."/>
            <person name="Yee N."/>
        </authorList>
    </citation>
    <scope>NUCLEOTIDE SEQUENCE [LARGE SCALE GENOMIC DNA]</scope>
    <source>
        <strain evidence="1 2">RU4</strain>
    </source>
</reference>
<dbReference type="Proteomes" id="UP000076268">
    <property type="component" value="Unassembled WGS sequence"/>
</dbReference>
<evidence type="ECO:0000313" key="2">
    <source>
        <dbReference type="Proteomes" id="UP000076268"/>
    </source>
</evidence>
<gene>
    <name evidence="1" type="ORF">AXX12_08955</name>
</gene>
<protein>
    <submittedName>
        <fullName evidence="1">Uncharacterized protein</fullName>
    </submittedName>
</protein>
<dbReference type="STRING" id="1794912.AXX12_08955"/>
<proteinExistence type="predicted"/>
<keyword evidence="2" id="KW-1185">Reference proteome</keyword>
<organism evidence="1 2">
    <name type="scientific">Anaerosporomusa subterranea</name>
    <dbReference type="NCBI Taxonomy" id="1794912"/>
    <lineage>
        <taxon>Bacteria</taxon>
        <taxon>Bacillati</taxon>
        <taxon>Bacillota</taxon>
        <taxon>Negativicutes</taxon>
        <taxon>Acetonemataceae</taxon>
        <taxon>Anaerosporomusa</taxon>
    </lineage>
</organism>
<accession>A0A154BRM1</accession>
<comment type="caution">
    <text evidence="1">The sequence shown here is derived from an EMBL/GenBank/DDBJ whole genome shotgun (WGS) entry which is preliminary data.</text>
</comment>
<name>A0A154BRM1_ANASB</name>
<dbReference type="EMBL" id="LSGP01000017">
    <property type="protein sequence ID" value="KYZ76549.1"/>
    <property type="molecule type" value="Genomic_DNA"/>
</dbReference>
<sequence length="69" mass="7709">MAIGQNEHILYKETLLIVAGVSLFMRWFKICRVAGGAVTAECYAILAHSALAHPRASVDRLCHPWHARH</sequence>
<evidence type="ECO:0000313" key="1">
    <source>
        <dbReference type="EMBL" id="KYZ76549.1"/>
    </source>
</evidence>